<dbReference type="InterPro" id="IPR006047">
    <property type="entry name" value="GH13_cat_dom"/>
</dbReference>
<dbReference type="Pfam" id="PF00128">
    <property type="entry name" value="Alpha-amylase"/>
    <property type="match status" value="1"/>
</dbReference>
<organism evidence="5 6">
    <name type="scientific">Candidatus Clostridium radicumherbarum</name>
    <dbReference type="NCBI Taxonomy" id="3381662"/>
    <lineage>
        <taxon>Bacteria</taxon>
        <taxon>Bacillati</taxon>
        <taxon>Bacillota</taxon>
        <taxon>Clostridia</taxon>
        <taxon>Eubacteriales</taxon>
        <taxon>Clostridiaceae</taxon>
        <taxon>Clostridium</taxon>
    </lineage>
</organism>
<dbReference type="GO" id="GO:0016787">
    <property type="term" value="F:hydrolase activity"/>
    <property type="evidence" value="ECO:0007669"/>
    <property type="project" value="UniProtKB-KW"/>
</dbReference>
<dbReference type="EMBL" id="JBJHZY010000001">
    <property type="protein sequence ID" value="MFL0266597.1"/>
    <property type="molecule type" value="Genomic_DNA"/>
</dbReference>
<dbReference type="Gene3D" id="2.60.40.1180">
    <property type="entry name" value="Golgi alpha-mannosidase II"/>
    <property type="match status" value="1"/>
</dbReference>
<feature type="domain" description="Glycosyl hydrolase family 13 catalytic" evidence="4">
    <location>
        <begin position="137"/>
        <end position="494"/>
    </location>
</feature>
<dbReference type="SMART" id="SM00642">
    <property type="entry name" value="Aamy"/>
    <property type="match status" value="1"/>
</dbReference>
<evidence type="ECO:0000256" key="3">
    <source>
        <dbReference type="ARBA" id="ARBA00023295"/>
    </source>
</evidence>
<keyword evidence="3" id="KW-0326">Glycosidase</keyword>
<evidence type="ECO:0000313" key="5">
    <source>
        <dbReference type="EMBL" id="MFL0266597.1"/>
    </source>
</evidence>
<dbReference type="InterPro" id="IPR045857">
    <property type="entry name" value="O16G_dom_2"/>
</dbReference>
<evidence type="ECO:0000313" key="6">
    <source>
        <dbReference type="Proteomes" id="UP001623661"/>
    </source>
</evidence>
<evidence type="ECO:0000256" key="2">
    <source>
        <dbReference type="ARBA" id="ARBA00022801"/>
    </source>
</evidence>
<accession>A0ABW8TR96</accession>
<protein>
    <submittedName>
        <fullName evidence="5">Glycoside hydrolase family 13 protein</fullName>
    </submittedName>
</protein>
<dbReference type="PANTHER" id="PTHR10357:SF210">
    <property type="entry name" value="MALTODEXTRIN GLUCOSIDASE"/>
    <property type="match status" value="1"/>
</dbReference>
<gene>
    <name evidence="5" type="ORF">ACJDUH_00690</name>
</gene>
<keyword evidence="2 5" id="KW-0378">Hydrolase</keyword>
<dbReference type="Pfam" id="PF22026">
    <property type="entry name" value="Alpha-amylase_C_2"/>
    <property type="match status" value="1"/>
</dbReference>
<dbReference type="InterPro" id="IPR054174">
    <property type="entry name" value="Alpha-amylase-like_C"/>
</dbReference>
<dbReference type="InterPro" id="IPR013783">
    <property type="entry name" value="Ig-like_fold"/>
</dbReference>
<dbReference type="CDD" id="cd11338">
    <property type="entry name" value="AmyAc_CMD"/>
    <property type="match status" value="1"/>
</dbReference>
<dbReference type="SUPFAM" id="SSF51011">
    <property type="entry name" value="Glycosyl hydrolase domain"/>
    <property type="match status" value="1"/>
</dbReference>
<dbReference type="Gene3D" id="2.60.40.10">
    <property type="entry name" value="Immunoglobulins"/>
    <property type="match status" value="1"/>
</dbReference>
<name>A0ABW8TR96_9CLOT</name>
<dbReference type="Proteomes" id="UP001623661">
    <property type="component" value="Unassembled WGS sequence"/>
</dbReference>
<evidence type="ECO:0000259" key="4">
    <source>
        <dbReference type="SMART" id="SM00642"/>
    </source>
</evidence>
<dbReference type="Gene3D" id="3.90.400.10">
    <property type="entry name" value="Oligo-1,6-glucosidase, Domain 2"/>
    <property type="match status" value="1"/>
</dbReference>
<dbReference type="InterPro" id="IPR014756">
    <property type="entry name" value="Ig_E-set"/>
</dbReference>
<dbReference type="CDD" id="cd02857">
    <property type="entry name" value="E_set_CDase_PDE_N"/>
    <property type="match status" value="1"/>
</dbReference>
<dbReference type="Gene3D" id="3.20.20.80">
    <property type="entry name" value="Glycosidases"/>
    <property type="match status" value="1"/>
</dbReference>
<keyword evidence="6" id="KW-1185">Reference proteome</keyword>
<dbReference type="PANTHER" id="PTHR10357">
    <property type="entry name" value="ALPHA-AMYLASE FAMILY MEMBER"/>
    <property type="match status" value="1"/>
</dbReference>
<evidence type="ECO:0000256" key="1">
    <source>
        <dbReference type="ARBA" id="ARBA00008061"/>
    </source>
</evidence>
<dbReference type="RefSeq" id="WP_406763228.1">
    <property type="nucleotide sequence ID" value="NZ_JBJHZY010000001.1"/>
</dbReference>
<dbReference type="InterPro" id="IPR004185">
    <property type="entry name" value="Glyco_hydro_13_lg-like_dom"/>
</dbReference>
<comment type="caution">
    <text evidence="5">The sequence shown here is derived from an EMBL/GenBank/DDBJ whole genome shotgun (WGS) entry which is preliminary data.</text>
</comment>
<comment type="similarity">
    <text evidence="1">Belongs to the glycosyl hydrolase 13 family.</text>
</comment>
<dbReference type="InterPro" id="IPR013780">
    <property type="entry name" value="Glyco_hydro_b"/>
</dbReference>
<reference evidence="5 6" key="1">
    <citation type="submission" date="2024-11" db="EMBL/GenBank/DDBJ databases">
        <authorList>
            <person name="Heng Y.C."/>
            <person name="Lim A.C.H."/>
            <person name="Lee J.K.Y."/>
            <person name="Kittelmann S."/>
        </authorList>
    </citation>
    <scope>NUCLEOTIDE SEQUENCE [LARGE SCALE GENOMIC DNA]</scope>
    <source>
        <strain evidence="5 6">WILCCON 0202</strain>
    </source>
</reference>
<dbReference type="Pfam" id="PF02903">
    <property type="entry name" value="Alpha-amylase_N"/>
    <property type="match status" value="1"/>
</dbReference>
<proteinExistence type="inferred from homology"/>
<dbReference type="InterPro" id="IPR017853">
    <property type="entry name" value="GH"/>
</dbReference>
<dbReference type="SUPFAM" id="SSF51445">
    <property type="entry name" value="(Trans)glycosidases"/>
    <property type="match status" value="1"/>
</dbReference>
<dbReference type="SUPFAM" id="SSF81296">
    <property type="entry name" value="E set domains"/>
    <property type="match status" value="1"/>
</dbReference>
<sequence>MNKHAIFHILDVPYVYGIDKENLIVRIRTAKGEMKSLIIHYKDRYDWENPFNKKKMFLAETDSLFDYYEVQLHVKEQRYRYFFELKDNEGNIEFLNERGVLQSLKEPKEQECFQFPFLNPADVYDSPSWAYEGIVYQIFPDRFYNGDKTNDPKGTLTWGDKVTPQSMFGGDLQGIIEKLDYLEKLGINIIYLTPIFESTTNHKYNTKDYFKVDPSFGDTAKAKELIDKCHKRNIKVVFDAVFNHSGSDFFAFEDVVKKGEKSKYKEWFYINDYPVDKEKVNYLTFANDVSTMPKLNTENPEVVEYLLKVAEYWIKEVGIDGWRLDVCDEVDHAFWREFRKTVKKANPNAIIIGEIMHEASAWLKGDQLDSIMNYPIKNLSVDFFAKRVISAEEFDNGLTYNRVIYTKKVNMNMFNLIGSHDTSRFLTESKEKVERLKLAAVFQYTYIGMPYIYYGDEVGMAGGNDPECRGCMIWDEKKQNGDLFNFYKTLNEIRKENKALIYGEYKSIYNKDNLIAYMRTFEEEQIIVLLNNSDEEYTVKLEAVNGKYLDLLNKIEINLQNCISLKANDIKILKLVK</sequence>